<dbReference type="EMBL" id="DRLF01000408">
    <property type="protein sequence ID" value="HEC07551.1"/>
    <property type="molecule type" value="Genomic_DNA"/>
</dbReference>
<dbReference type="Pfam" id="PF03350">
    <property type="entry name" value="UPF0114"/>
    <property type="match status" value="1"/>
</dbReference>
<dbReference type="InterPro" id="IPR020761">
    <property type="entry name" value="UPF0114_bac"/>
</dbReference>
<evidence type="ECO:0000256" key="2">
    <source>
        <dbReference type="ARBA" id="ARBA00005774"/>
    </source>
</evidence>
<organism evidence="8">
    <name type="scientific">Thiolapillus brandeum</name>
    <dbReference type="NCBI Taxonomy" id="1076588"/>
    <lineage>
        <taxon>Bacteria</taxon>
        <taxon>Pseudomonadati</taxon>
        <taxon>Pseudomonadota</taxon>
        <taxon>Gammaproteobacteria</taxon>
        <taxon>Chromatiales</taxon>
        <taxon>Sedimenticolaceae</taxon>
        <taxon>Thiolapillus</taxon>
    </lineage>
</organism>
<keyword evidence="6 7" id="KW-0472">Membrane</keyword>
<reference evidence="8" key="1">
    <citation type="journal article" date="2020" name="mSystems">
        <title>Genome- and Community-Level Interaction Insights into Carbon Utilization and Element Cycling Functions of Hydrothermarchaeota in Hydrothermal Sediment.</title>
        <authorList>
            <person name="Zhou Z."/>
            <person name="Liu Y."/>
            <person name="Xu W."/>
            <person name="Pan J."/>
            <person name="Luo Z.H."/>
            <person name="Li M."/>
        </authorList>
    </citation>
    <scope>NUCLEOTIDE SEQUENCE [LARGE SCALE GENOMIC DNA]</scope>
    <source>
        <strain evidence="8">HyVt-458</strain>
    </source>
</reference>
<name>A0A831WGG0_9GAMM</name>
<keyword evidence="5 7" id="KW-1133">Transmembrane helix</keyword>
<evidence type="ECO:0000256" key="4">
    <source>
        <dbReference type="ARBA" id="ARBA00022692"/>
    </source>
</evidence>
<comment type="similarity">
    <text evidence="2 7">Belongs to the UPF0114 family.</text>
</comment>
<accession>A0A831WGG0</accession>
<feature type="transmembrane region" description="Helical" evidence="7">
    <location>
        <begin position="57"/>
        <end position="80"/>
    </location>
</feature>
<dbReference type="Proteomes" id="UP000886339">
    <property type="component" value="Unassembled WGS sequence"/>
</dbReference>
<evidence type="ECO:0000256" key="3">
    <source>
        <dbReference type="ARBA" id="ARBA00022475"/>
    </source>
</evidence>
<proteinExistence type="inferred from homology"/>
<evidence type="ECO:0000256" key="7">
    <source>
        <dbReference type="HAMAP-Rule" id="MF_00143"/>
    </source>
</evidence>
<sequence>MKALEHILEVFMFNSRWLLAPFYVGLILAIGLLMVTFFKEFLHLVPISLFHEPGPEIVLGILSLIDLVLVANLMLIIVFAGYENFVSRIDVADHKDRPEWMGKVGFTDLKIKLIGSIVAISGIELLKLFVNVSEGVSQQELIWKVSIHITLVVSGVLFALMDRIGGKTPH</sequence>
<feature type="transmembrane region" description="Helical" evidence="7">
    <location>
        <begin position="17"/>
        <end position="37"/>
    </location>
</feature>
<dbReference type="InterPro" id="IPR005134">
    <property type="entry name" value="UPF0114"/>
</dbReference>
<keyword evidence="3 7" id="KW-1003">Cell membrane</keyword>
<evidence type="ECO:0000313" key="8">
    <source>
        <dbReference type="EMBL" id="HEC07551.1"/>
    </source>
</evidence>
<gene>
    <name evidence="8" type="ORF">ENJ12_11900</name>
</gene>
<dbReference type="PANTHER" id="PTHR38596:SF1">
    <property type="entry name" value="UPF0114 PROTEIN YQHA"/>
    <property type="match status" value="1"/>
</dbReference>
<protein>
    <recommendedName>
        <fullName evidence="7">UPF0114 protein ENJ12_11900</fullName>
    </recommendedName>
</protein>
<evidence type="ECO:0000256" key="6">
    <source>
        <dbReference type="ARBA" id="ARBA00023136"/>
    </source>
</evidence>
<comment type="caution">
    <text evidence="7">Lacks conserved residue(s) required for the propagation of feature annotation.</text>
</comment>
<comment type="subcellular location">
    <subcellularLocation>
        <location evidence="1 7">Cell membrane</location>
        <topology evidence="1 7">Multi-pass membrane protein</topology>
    </subcellularLocation>
</comment>
<dbReference type="AlphaFoldDB" id="A0A831WGG0"/>
<dbReference type="GO" id="GO:0005886">
    <property type="term" value="C:plasma membrane"/>
    <property type="evidence" value="ECO:0007669"/>
    <property type="project" value="UniProtKB-SubCell"/>
</dbReference>
<evidence type="ECO:0000256" key="1">
    <source>
        <dbReference type="ARBA" id="ARBA00004651"/>
    </source>
</evidence>
<dbReference type="NCBIfam" id="TIGR00645">
    <property type="entry name" value="HI0507"/>
    <property type="match status" value="1"/>
</dbReference>
<dbReference type="PANTHER" id="PTHR38596">
    <property type="entry name" value="UPF0114 PROTEIN YQHA"/>
    <property type="match status" value="1"/>
</dbReference>
<keyword evidence="4 7" id="KW-0812">Transmembrane</keyword>
<comment type="caution">
    <text evidence="8">The sequence shown here is derived from an EMBL/GenBank/DDBJ whole genome shotgun (WGS) entry which is preliminary data.</text>
</comment>
<evidence type="ECO:0000256" key="5">
    <source>
        <dbReference type="ARBA" id="ARBA00022989"/>
    </source>
</evidence>
<dbReference type="HAMAP" id="MF_00143">
    <property type="entry name" value="UPF0114"/>
    <property type="match status" value="1"/>
</dbReference>